<reference evidence="2" key="1">
    <citation type="journal article" date="2016" name="Nat. Biotechnol.">
        <title>Sequencing wild and cultivated cassava and related species reveals extensive interspecific hybridization and genetic diversity.</title>
        <authorList>
            <person name="Bredeson J.V."/>
            <person name="Lyons J.B."/>
            <person name="Prochnik S.E."/>
            <person name="Wu G.A."/>
            <person name="Ha C.M."/>
            <person name="Edsinger-Gonzales E."/>
            <person name="Grimwood J."/>
            <person name="Schmutz J."/>
            <person name="Rabbi I.Y."/>
            <person name="Egesi C."/>
            <person name="Nauluvula P."/>
            <person name="Lebot V."/>
            <person name="Ndunguru J."/>
            <person name="Mkamilo G."/>
            <person name="Bart R.S."/>
            <person name="Setter T.L."/>
            <person name="Gleadow R.M."/>
            <person name="Kulakow P."/>
            <person name="Ferguson M.E."/>
            <person name="Rounsley S."/>
            <person name="Rokhsar D.S."/>
        </authorList>
    </citation>
    <scope>NUCLEOTIDE SEQUENCE [LARGE SCALE GENOMIC DNA]</scope>
    <source>
        <strain evidence="2">cv. AM560-2</strain>
    </source>
</reference>
<sequence length="440" mass="49742">MNHLRLLILRNASIFHGLEYLSNELRYLEWHEFPFNSLPSAFQPSKLVELHMHHSNLKQLWEEIKPLQLLKVIDLSYSKDLIKTLDFRNVPNLEVLNLEVEGCTSLVEVDRSIVLLTRLVWLNLKGCEILETLPSGNWNLKSLKILNLCGCLKLSKLPEGLVSATSLEVLDAAGIGSGQMTLAKACDLHSNYLVPATRNQKPLAFAFSSPQAMMKLVMSYCAFPQVLNNLSCLWSLGKLNLCGNHVLSIPSSINQLCNLTDVDFSNCRRLESLPALPCNIERLSIGNCTSLQALPDMAQLSKLTDLWMPNCRRLKSLPTLPPNIGWLFIEDCTSLQTLPDLVQLFELINLVIYNCSRLESLPALPSNVESINMQNCTSLQTLPEMVQLCRLASLRCTNYTSLQLLPDLPSNVQHLYMENCTALKHFTICLKNRIWRRVFI</sequence>
<name>A0ACB7GHU9_MANES</name>
<evidence type="ECO:0000313" key="1">
    <source>
        <dbReference type="EMBL" id="KAG8639898.1"/>
    </source>
</evidence>
<dbReference type="Proteomes" id="UP000091857">
    <property type="component" value="Chromosome 13"/>
</dbReference>
<keyword evidence="2" id="KW-1185">Reference proteome</keyword>
<organism evidence="1 2">
    <name type="scientific">Manihot esculenta</name>
    <name type="common">Cassava</name>
    <name type="synonym">Jatropha manihot</name>
    <dbReference type="NCBI Taxonomy" id="3983"/>
    <lineage>
        <taxon>Eukaryota</taxon>
        <taxon>Viridiplantae</taxon>
        <taxon>Streptophyta</taxon>
        <taxon>Embryophyta</taxon>
        <taxon>Tracheophyta</taxon>
        <taxon>Spermatophyta</taxon>
        <taxon>Magnoliopsida</taxon>
        <taxon>eudicotyledons</taxon>
        <taxon>Gunneridae</taxon>
        <taxon>Pentapetalae</taxon>
        <taxon>rosids</taxon>
        <taxon>fabids</taxon>
        <taxon>Malpighiales</taxon>
        <taxon>Euphorbiaceae</taxon>
        <taxon>Crotonoideae</taxon>
        <taxon>Manihoteae</taxon>
        <taxon>Manihot</taxon>
    </lineage>
</organism>
<accession>A0ACB7GHU9</accession>
<protein>
    <submittedName>
        <fullName evidence="1">Uncharacterized protein</fullName>
    </submittedName>
</protein>
<proteinExistence type="predicted"/>
<gene>
    <name evidence="1" type="ORF">MANES_13G002785v8</name>
</gene>
<evidence type="ECO:0000313" key="2">
    <source>
        <dbReference type="Proteomes" id="UP000091857"/>
    </source>
</evidence>
<dbReference type="EMBL" id="CM004399">
    <property type="protein sequence ID" value="KAG8639898.1"/>
    <property type="molecule type" value="Genomic_DNA"/>
</dbReference>
<comment type="caution">
    <text evidence="1">The sequence shown here is derived from an EMBL/GenBank/DDBJ whole genome shotgun (WGS) entry which is preliminary data.</text>
</comment>